<feature type="region of interest" description="Disordered" evidence="1">
    <location>
        <begin position="33"/>
        <end position="66"/>
    </location>
</feature>
<protein>
    <submittedName>
        <fullName evidence="2 4">Uncharacterized protein</fullName>
    </submittedName>
</protein>
<evidence type="ECO:0000313" key="3">
    <source>
        <dbReference type="Proteomes" id="UP000270296"/>
    </source>
</evidence>
<organism evidence="4">
    <name type="scientific">Soboliphyme baturini</name>
    <dbReference type="NCBI Taxonomy" id="241478"/>
    <lineage>
        <taxon>Eukaryota</taxon>
        <taxon>Metazoa</taxon>
        <taxon>Ecdysozoa</taxon>
        <taxon>Nematoda</taxon>
        <taxon>Enoplea</taxon>
        <taxon>Dorylaimia</taxon>
        <taxon>Dioctophymatida</taxon>
        <taxon>Dioctophymatoidea</taxon>
        <taxon>Soboliphymatidae</taxon>
        <taxon>Soboliphyme</taxon>
    </lineage>
</organism>
<name>A0A183J4W4_9BILA</name>
<dbReference type="AlphaFoldDB" id="A0A183J4W4"/>
<keyword evidence="3" id="KW-1185">Reference proteome</keyword>
<reference evidence="2 3" key="2">
    <citation type="submission" date="2018-11" db="EMBL/GenBank/DDBJ databases">
        <authorList>
            <consortium name="Pathogen Informatics"/>
        </authorList>
    </citation>
    <scope>NUCLEOTIDE SEQUENCE [LARGE SCALE GENOMIC DNA]</scope>
</reference>
<dbReference type="Proteomes" id="UP000270296">
    <property type="component" value="Unassembled WGS sequence"/>
</dbReference>
<gene>
    <name evidence="2" type="ORF">SBAD_LOCUS10912</name>
</gene>
<reference evidence="4" key="1">
    <citation type="submission" date="2016-06" db="UniProtKB">
        <authorList>
            <consortium name="WormBaseParasite"/>
        </authorList>
    </citation>
    <scope>IDENTIFICATION</scope>
</reference>
<dbReference type="EMBL" id="UZAM01014780">
    <property type="protein sequence ID" value="VDP35584.1"/>
    <property type="molecule type" value="Genomic_DNA"/>
</dbReference>
<evidence type="ECO:0000313" key="2">
    <source>
        <dbReference type="EMBL" id="VDP35584.1"/>
    </source>
</evidence>
<proteinExistence type="predicted"/>
<accession>A0A183J4W4</accession>
<evidence type="ECO:0000313" key="4">
    <source>
        <dbReference type="WBParaSite" id="SBAD_0001128801-mRNA-1"/>
    </source>
</evidence>
<evidence type="ECO:0000256" key="1">
    <source>
        <dbReference type="SAM" id="MobiDB-lite"/>
    </source>
</evidence>
<feature type="compositionally biased region" description="Acidic residues" evidence="1">
    <location>
        <begin position="38"/>
        <end position="48"/>
    </location>
</feature>
<sequence length="66" mass="7498">MTIRSATEVRTAEDKADYVYISHAFCEMITWATSSSDSEAEEEEEEVKEEVSSSNEELLRSPHARV</sequence>
<dbReference type="WBParaSite" id="SBAD_0001128801-mRNA-1">
    <property type="protein sequence ID" value="SBAD_0001128801-mRNA-1"/>
    <property type="gene ID" value="SBAD_0001128801"/>
</dbReference>